<dbReference type="GO" id="GO:0032456">
    <property type="term" value="P:endocytic recycling"/>
    <property type="evidence" value="ECO:0007669"/>
    <property type="project" value="TreeGrafter"/>
</dbReference>
<evidence type="ECO:0000313" key="5">
    <source>
        <dbReference type="Proteomes" id="UP001489004"/>
    </source>
</evidence>
<dbReference type="GO" id="GO:0007041">
    <property type="term" value="P:lysosomal transport"/>
    <property type="evidence" value="ECO:0007669"/>
    <property type="project" value="TreeGrafter"/>
</dbReference>
<dbReference type="PANTHER" id="PTHR15954:SF4">
    <property type="entry name" value="VACUOLAR PROTEIN SORTING-ASSOCIATED PROTEIN 51 HOMOLOG"/>
    <property type="match status" value="1"/>
</dbReference>
<evidence type="ECO:0000256" key="3">
    <source>
        <dbReference type="SAM" id="MobiDB-lite"/>
    </source>
</evidence>
<dbReference type="Pfam" id="PF08700">
    <property type="entry name" value="VPS51_Exo84_N"/>
    <property type="match status" value="1"/>
</dbReference>
<gene>
    <name evidence="4" type="ORF">WJX72_011382</name>
</gene>
<name>A0AAW1PYN3_9CHLO</name>
<dbReference type="Proteomes" id="UP001489004">
    <property type="component" value="Unassembled WGS sequence"/>
</dbReference>
<comment type="subunit">
    <text evidence="2">Component of the Golgi-associated retrograde protein (GARP) complex.</text>
</comment>
<protein>
    <recommendedName>
        <fullName evidence="2">Vacuolar protein sorting-associated protein 51 homolog</fullName>
    </recommendedName>
</protein>
<keyword evidence="2" id="KW-0813">Transport</keyword>
<dbReference type="GO" id="GO:0015031">
    <property type="term" value="P:protein transport"/>
    <property type="evidence" value="ECO:0007669"/>
    <property type="project" value="UniProtKB-UniRule"/>
</dbReference>
<comment type="similarity">
    <text evidence="1 2">Belongs to the VPS51 family.</text>
</comment>
<dbReference type="GO" id="GO:0005829">
    <property type="term" value="C:cytosol"/>
    <property type="evidence" value="ECO:0007669"/>
    <property type="project" value="GOC"/>
</dbReference>
<dbReference type="InterPro" id="IPR014812">
    <property type="entry name" value="Vps51"/>
</dbReference>
<comment type="subcellular location">
    <subcellularLocation>
        <location evidence="2">Golgi apparatus</location>
        <location evidence="2">trans-Golgi network</location>
    </subcellularLocation>
</comment>
<sequence length="888" mass="95610">MAAVDPTAAAIDEKAQRVRNLLSSYYGTPAPSSATDSPTSDAASTPLSRTKTATFSNTRTAGGIDSAGFDAERYLNQLLRTTRMDALLLKHIEMTTEIKSLDSDMQMLVYENYNKFISATDTIRSMKSNVDGMDSNMHELKQIIESVADKSNAVNSKLQLRRDHIEELNQVRGLLFKLQAVFDLPKRLRAALDQGAVEIAVNSYADAAPLLKRYGHKGAFRKVAAEADACAKELTQLLKQRMVTQKDEAAECIQMVRKLGEPIESLQEEFLLCMKKRMEAILEDAEAVSQAIASSYAPASGAEAEPRLRDAAAWGFEGRQPPALARFVVELDQRFLTELAHTAALFNELFEPSGRKRLLKVTREAFAQYLKVVKRALTSAANAESAAAMGLSVTGAEVGPPAFGKDWGAATLSAALYTISNDVTRVQSLLPELSPQDRGTEVVEGAVRQHIGACFGALERRVLNAVEQTQARLDGSAADGAAGEQNTLQGQVLLQAFTGISELVLRGSESILAGMRVYRSSQWVLRSWQDVFVDLVQGQLQHLFLSLLAGFVSRACVQPEGLDLPPLVRASDSLASPSGQSAASPQAAGAKSSAKSPLQAGPAQRPGTPSGEASEPATREPPPPGLVLLLARLCAFMEMTAVLHVMEIIAVTFPGQGAGSGGDQPPAFVAGEVARRLGTAAQLLLAGYVEAHGRRLSLAVRRSVDATNWLQHKEPRGPRPICDLLIERLANAEAEVVQLVDDGGHRPKGGSGRVEGASTPIRDVSGGEGNALERNVARLFREKVNFFGVVELTQASILAGITRVGLKSLVEGVRLQTLSRAGLQQLQLDVHYLRPLLRRFAQGSEGTIIYHLLDEVLTAAVERSLEPSLLEAPVLDRIMASASQQQRA</sequence>
<feature type="region of interest" description="Disordered" evidence="3">
    <location>
        <begin position="26"/>
        <end position="51"/>
    </location>
</feature>
<evidence type="ECO:0000256" key="1">
    <source>
        <dbReference type="ARBA" id="ARBA00006080"/>
    </source>
</evidence>
<dbReference type="GO" id="GO:1990745">
    <property type="term" value="C:EARP complex"/>
    <property type="evidence" value="ECO:0007669"/>
    <property type="project" value="TreeGrafter"/>
</dbReference>
<dbReference type="GO" id="GO:0016020">
    <property type="term" value="C:membrane"/>
    <property type="evidence" value="ECO:0007669"/>
    <property type="project" value="TreeGrafter"/>
</dbReference>
<dbReference type="GO" id="GO:0006869">
    <property type="term" value="P:lipid transport"/>
    <property type="evidence" value="ECO:0007669"/>
    <property type="project" value="UniProtKB-UniRule"/>
</dbReference>
<comment type="function">
    <text evidence="2">Acts as component of the GARP complex that is involved in retrograde transport from early and late endosomes to the trans-Golgi network (TGN).</text>
</comment>
<reference evidence="4 5" key="1">
    <citation type="journal article" date="2024" name="Nat. Commun.">
        <title>Phylogenomics reveals the evolutionary origins of lichenization in chlorophyte algae.</title>
        <authorList>
            <person name="Puginier C."/>
            <person name="Libourel C."/>
            <person name="Otte J."/>
            <person name="Skaloud P."/>
            <person name="Haon M."/>
            <person name="Grisel S."/>
            <person name="Petersen M."/>
            <person name="Berrin J.G."/>
            <person name="Delaux P.M."/>
            <person name="Dal Grande F."/>
            <person name="Keller J."/>
        </authorList>
    </citation>
    <scope>NUCLEOTIDE SEQUENCE [LARGE SCALE GENOMIC DNA]</scope>
    <source>
        <strain evidence="4 5">SAG 2043</strain>
    </source>
</reference>
<dbReference type="GO" id="GO:0042147">
    <property type="term" value="P:retrograde transport, endosome to Golgi"/>
    <property type="evidence" value="ECO:0007669"/>
    <property type="project" value="UniProtKB-UniRule"/>
</dbReference>
<dbReference type="EMBL" id="JALJOR010000008">
    <property type="protein sequence ID" value="KAK9813244.1"/>
    <property type="molecule type" value="Genomic_DNA"/>
</dbReference>
<feature type="compositionally biased region" description="Low complexity" evidence="3">
    <location>
        <begin position="28"/>
        <end position="46"/>
    </location>
</feature>
<dbReference type="AlphaFoldDB" id="A0AAW1PYN3"/>
<dbReference type="GO" id="GO:0000938">
    <property type="term" value="C:GARP complex"/>
    <property type="evidence" value="ECO:0007669"/>
    <property type="project" value="UniProtKB-UniRule"/>
</dbReference>
<proteinExistence type="inferred from homology"/>
<keyword evidence="2" id="KW-0445">Lipid transport</keyword>
<feature type="region of interest" description="Disordered" evidence="3">
    <location>
        <begin position="573"/>
        <end position="622"/>
    </location>
</feature>
<dbReference type="GO" id="GO:0048193">
    <property type="term" value="P:Golgi vesicle transport"/>
    <property type="evidence" value="ECO:0007669"/>
    <property type="project" value="TreeGrafter"/>
</dbReference>
<feature type="compositionally biased region" description="Low complexity" evidence="3">
    <location>
        <begin position="575"/>
        <end position="596"/>
    </location>
</feature>
<comment type="caution">
    <text evidence="4">The sequence shown here is derived from an EMBL/GenBank/DDBJ whole genome shotgun (WGS) entry which is preliminary data.</text>
</comment>
<organism evidence="4 5">
    <name type="scientific">[Myrmecia] bisecta</name>
    <dbReference type="NCBI Taxonomy" id="41462"/>
    <lineage>
        <taxon>Eukaryota</taxon>
        <taxon>Viridiplantae</taxon>
        <taxon>Chlorophyta</taxon>
        <taxon>core chlorophytes</taxon>
        <taxon>Trebouxiophyceae</taxon>
        <taxon>Trebouxiales</taxon>
        <taxon>Trebouxiaceae</taxon>
        <taxon>Myrmecia</taxon>
    </lineage>
</organism>
<dbReference type="PANTHER" id="PTHR15954">
    <property type="entry name" value="VACUOLAR PROTEIN SORTING-ASSOCIATED PROTEIN 51 HOMOLOG"/>
    <property type="match status" value="1"/>
</dbReference>
<feature type="region of interest" description="Disordered" evidence="3">
    <location>
        <begin position="741"/>
        <end position="765"/>
    </location>
</feature>
<evidence type="ECO:0000313" key="4">
    <source>
        <dbReference type="EMBL" id="KAK9813244.1"/>
    </source>
</evidence>
<accession>A0AAW1PYN3</accession>
<keyword evidence="5" id="KW-1185">Reference proteome</keyword>
<evidence type="ECO:0000256" key="2">
    <source>
        <dbReference type="RuleBase" id="RU368010"/>
    </source>
</evidence>
<dbReference type="GO" id="GO:0007030">
    <property type="term" value="P:Golgi organization"/>
    <property type="evidence" value="ECO:0007669"/>
    <property type="project" value="UniProtKB-UniRule"/>
</dbReference>
<keyword evidence="2" id="KW-0653">Protein transport</keyword>
<keyword evidence="2" id="KW-0333">Golgi apparatus</keyword>